<organism evidence="1 2">
    <name type="scientific">Streptomyces himastatinicus ATCC 53653</name>
    <dbReference type="NCBI Taxonomy" id="457427"/>
    <lineage>
        <taxon>Bacteria</taxon>
        <taxon>Bacillati</taxon>
        <taxon>Actinomycetota</taxon>
        <taxon>Actinomycetes</taxon>
        <taxon>Kitasatosporales</taxon>
        <taxon>Streptomycetaceae</taxon>
        <taxon>Streptomyces</taxon>
        <taxon>Streptomyces violaceusniger group</taxon>
    </lineage>
</organism>
<accession>D9WEG6</accession>
<sequence>MSEPWELSCYTANLVAYLRPQVPGIATDLAAAIRLSVRTDPPGGGLAFSHHARVDVDADGHGLVYRGADDWDRTRDALTAELRRGGRVLAVGNTRHIPWSPAHERAETPHWVLLCGLTDGKWSVRDDFAALTPHGEHAPHTGLLDDHELRGLLTPPSELTPVAANRDHYALGEYTALPPATGYRWLEHTALPPTTGEVEAPEGTWIHGVVPALRAVAERVCGDDEALARHADDLWTAARHQRFRLAQRTPGDAAAREEAATAWEELPRAARFAVASAARGRPRHALVDKAFARLLDTVERLGDGNDDD</sequence>
<dbReference type="RefSeq" id="WP_009715024.1">
    <property type="nucleotide sequence ID" value="NZ_GG657754.1"/>
</dbReference>
<dbReference type="EMBL" id="GG657754">
    <property type="protein sequence ID" value="EFL23205.1"/>
    <property type="molecule type" value="Genomic_DNA"/>
</dbReference>
<dbReference type="AlphaFoldDB" id="D9WEG6"/>
<evidence type="ECO:0000313" key="1">
    <source>
        <dbReference type="EMBL" id="EFL23205.1"/>
    </source>
</evidence>
<dbReference type="HOGENOM" id="CLU_982380_0_0_11"/>
<dbReference type="Proteomes" id="UP000003963">
    <property type="component" value="Unassembled WGS sequence"/>
</dbReference>
<name>D9WEG6_9ACTN</name>
<protein>
    <submittedName>
        <fullName evidence="1">Uncharacterized protein</fullName>
    </submittedName>
</protein>
<dbReference type="OrthoDB" id="3603919at2"/>
<evidence type="ECO:0000313" key="2">
    <source>
        <dbReference type="Proteomes" id="UP000003963"/>
    </source>
</evidence>
<gene>
    <name evidence="1" type="ORF">SSOG_02919</name>
</gene>
<proteinExistence type="predicted"/>
<dbReference type="STRING" id="457427.SSOG_02919"/>
<reference evidence="1 2" key="1">
    <citation type="submission" date="2009-02" db="EMBL/GenBank/DDBJ databases">
        <title>Annotation of Streptomyces hygroscopicus strain ATCC 53653.</title>
        <authorList>
            <consortium name="The Broad Institute Genome Sequencing Platform"/>
            <consortium name="Broad Institute Microbial Sequencing Center"/>
            <person name="Fischbach M."/>
            <person name="Godfrey P."/>
            <person name="Ward D."/>
            <person name="Young S."/>
            <person name="Zeng Q."/>
            <person name="Koehrsen M."/>
            <person name="Alvarado L."/>
            <person name="Berlin A.M."/>
            <person name="Bochicchio J."/>
            <person name="Borenstein D."/>
            <person name="Chapman S.B."/>
            <person name="Chen Z."/>
            <person name="Engels R."/>
            <person name="Freedman E."/>
            <person name="Gellesch M."/>
            <person name="Goldberg J."/>
            <person name="Griggs A."/>
            <person name="Gujja S."/>
            <person name="Heilman E.R."/>
            <person name="Heiman D.I."/>
            <person name="Hepburn T.A."/>
            <person name="Howarth C."/>
            <person name="Jen D."/>
            <person name="Larson L."/>
            <person name="Lewis B."/>
            <person name="Mehta T."/>
            <person name="Park D."/>
            <person name="Pearson M."/>
            <person name="Richards J."/>
            <person name="Roberts A."/>
            <person name="Saif S."/>
            <person name="Shea T.D."/>
            <person name="Shenoy N."/>
            <person name="Sisk P."/>
            <person name="Stolte C."/>
            <person name="Sykes S.N."/>
            <person name="Thomson T."/>
            <person name="Walk T."/>
            <person name="White J."/>
            <person name="Yandava C."/>
            <person name="Straight P."/>
            <person name="Clardy J."/>
            <person name="Hung D."/>
            <person name="Kolter R."/>
            <person name="Mekalanos J."/>
            <person name="Walker S."/>
            <person name="Walsh C.T."/>
            <person name="Wieland-Brown L.C."/>
            <person name="Haas B."/>
            <person name="Nusbaum C."/>
            <person name="Birren B."/>
        </authorList>
    </citation>
    <scope>NUCLEOTIDE SEQUENCE [LARGE SCALE GENOMIC DNA]</scope>
    <source>
        <strain evidence="1 2">ATCC 53653</strain>
    </source>
</reference>
<keyword evidence="2" id="KW-1185">Reference proteome</keyword>